<proteinExistence type="predicted"/>
<evidence type="ECO:0000313" key="4">
    <source>
        <dbReference type="Proteomes" id="UP001163046"/>
    </source>
</evidence>
<reference evidence="3" key="1">
    <citation type="submission" date="2023-01" db="EMBL/GenBank/DDBJ databases">
        <title>Genome assembly of the deep-sea coral Lophelia pertusa.</title>
        <authorList>
            <person name="Herrera S."/>
            <person name="Cordes E."/>
        </authorList>
    </citation>
    <scope>NUCLEOTIDE SEQUENCE</scope>
    <source>
        <strain evidence="3">USNM1676648</strain>
        <tissue evidence="3">Polyp</tissue>
    </source>
</reference>
<name>A0A9X0CVJ5_9CNID</name>
<feature type="chain" id="PRO_5040781066" evidence="2">
    <location>
        <begin position="21"/>
        <end position="187"/>
    </location>
</feature>
<dbReference type="Pfam" id="PF01391">
    <property type="entry name" value="Collagen"/>
    <property type="match status" value="1"/>
</dbReference>
<keyword evidence="2" id="KW-0732">Signal</keyword>
<evidence type="ECO:0000256" key="2">
    <source>
        <dbReference type="SAM" id="SignalP"/>
    </source>
</evidence>
<protein>
    <submittedName>
        <fullName evidence="3">Uncharacterized protein</fullName>
    </submittedName>
</protein>
<gene>
    <name evidence="3" type="ORF">OS493_030755</name>
</gene>
<feature type="signal peptide" evidence="2">
    <location>
        <begin position="1"/>
        <end position="20"/>
    </location>
</feature>
<sequence length="187" mass="19543">MLTIQLALVAVILLPCFCSAYSSDPGRSPLFRGMKNPLSYPCGRGYCCVPGIPGRPGPAGQPGVAGLPGKAGAEGSPGPAGLPGKAGAEGPPGSVGLPGPQGDGGQPGPQGDRGEPGAQRRWKECVWNDINDNTDQGLVKVRLFKILIPSINPRIRNVDYKNLQAEIWPIIPAIYKNYFSLTNEAVS</sequence>
<feature type="compositionally biased region" description="Low complexity" evidence="1">
    <location>
        <begin position="76"/>
        <end position="98"/>
    </location>
</feature>
<evidence type="ECO:0000313" key="3">
    <source>
        <dbReference type="EMBL" id="KAJ7377156.1"/>
    </source>
</evidence>
<accession>A0A9X0CVJ5</accession>
<dbReference type="Proteomes" id="UP001163046">
    <property type="component" value="Unassembled WGS sequence"/>
</dbReference>
<evidence type="ECO:0000256" key="1">
    <source>
        <dbReference type="SAM" id="MobiDB-lite"/>
    </source>
</evidence>
<dbReference type="InterPro" id="IPR008160">
    <property type="entry name" value="Collagen"/>
</dbReference>
<dbReference type="EMBL" id="MU826383">
    <property type="protein sequence ID" value="KAJ7377156.1"/>
    <property type="molecule type" value="Genomic_DNA"/>
</dbReference>
<dbReference type="AlphaFoldDB" id="A0A9X0CVJ5"/>
<feature type="compositionally biased region" description="Gly residues" evidence="1">
    <location>
        <begin position="99"/>
        <end position="108"/>
    </location>
</feature>
<feature type="region of interest" description="Disordered" evidence="1">
    <location>
        <begin position="59"/>
        <end position="119"/>
    </location>
</feature>
<comment type="caution">
    <text evidence="3">The sequence shown here is derived from an EMBL/GenBank/DDBJ whole genome shotgun (WGS) entry which is preliminary data.</text>
</comment>
<dbReference type="PANTHER" id="PTHR24637">
    <property type="entry name" value="COLLAGEN"/>
    <property type="match status" value="1"/>
</dbReference>
<dbReference type="PANTHER" id="PTHR24637:SF421">
    <property type="entry name" value="CUTICLE COLLAGEN DPY-2"/>
    <property type="match status" value="1"/>
</dbReference>
<keyword evidence="4" id="KW-1185">Reference proteome</keyword>
<organism evidence="3 4">
    <name type="scientific">Desmophyllum pertusum</name>
    <dbReference type="NCBI Taxonomy" id="174260"/>
    <lineage>
        <taxon>Eukaryota</taxon>
        <taxon>Metazoa</taxon>
        <taxon>Cnidaria</taxon>
        <taxon>Anthozoa</taxon>
        <taxon>Hexacorallia</taxon>
        <taxon>Scleractinia</taxon>
        <taxon>Caryophylliina</taxon>
        <taxon>Caryophylliidae</taxon>
        <taxon>Desmophyllum</taxon>
    </lineage>
</organism>